<name>A0AAD8HRN6_9APIA</name>
<dbReference type="AlphaFoldDB" id="A0AAD8HRN6"/>
<proteinExistence type="predicted"/>
<evidence type="ECO:0000256" key="1">
    <source>
        <dbReference type="SAM" id="MobiDB-lite"/>
    </source>
</evidence>
<organism evidence="2 3">
    <name type="scientific">Heracleum sosnowskyi</name>
    <dbReference type="NCBI Taxonomy" id="360622"/>
    <lineage>
        <taxon>Eukaryota</taxon>
        <taxon>Viridiplantae</taxon>
        <taxon>Streptophyta</taxon>
        <taxon>Embryophyta</taxon>
        <taxon>Tracheophyta</taxon>
        <taxon>Spermatophyta</taxon>
        <taxon>Magnoliopsida</taxon>
        <taxon>eudicotyledons</taxon>
        <taxon>Gunneridae</taxon>
        <taxon>Pentapetalae</taxon>
        <taxon>asterids</taxon>
        <taxon>campanulids</taxon>
        <taxon>Apiales</taxon>
        <taxon>Apiaceae</taxon>
        <taxon>Apioideae</taxon>
        <taxon>apioid superclade</taxon>
        <taxon>Tordylieae</taxon>
        <taxon>Tordyliinae</taxon>
        <taxon>Heracleum</taxon>
    </lineage>
</organism>
<dbReference type="EMBL" id="JAUIZM010000008">
    <property type="protein sequence ID" value="KAK1371961.1"/>
    <property type="molecule type" value="Genomic_DNA"/>
</dbReference>
<protein>
    <submittedName>
        <fullName evidence="2">Uncharacterized protein</fullName>
    </submittedName>
</protein>
<reference evidence="2" key="2">
    <citation type="submission" date="2023-05" db="EMBL/GenBank/DDBJ databases">
        <authorList>
            <person name="Schelkunov M.I."/>
        </authorList>
    </citation>
    <scope>NUCLEOTIDE SEQUENCE</scope>
    <source>
        <strain evidence="2">Hsosn_3</strain>
        <tissue evidence="2">Leaf</tissue>
    </source>
</reference>
<gene>
    <name evidence="2" type="ORF">POM88_038053</name>
</gene>
<evidence type="ECO:0000313" key="3">
    <source>
        <dbReference type="Proteomes" id="UP001237642"/>
    </source>
</evidence>
<feature type="compositionally biased region" description="Basic and acidic residues" evidence="1">
    <location>
        <begin position="99"/>
        <end position="109"/>
    </location>
</feature>
<evidence type="ECO:0000313" key="2">
    <source>
        <dbReference type="EMBL" id="KAK1371961.1"/>
    </source>
</evidence>
<accession>A0AAD8HRN6</accession>
<feature type="region of interest" description="Disordered" evidence="1">
    <location>
        <begin position="75"/>
        <end position="109"/>
    </location>
</feature>
<comment type="caution">
    <text evidence="2">The sequence shown here is derived from an EMBL/GenBank/DDBJ whole genome shotgun (WGS) entry which is preliminary data.</text>
</comment>
<keyword evidence="3" id="KW-1185">Reference proteome</keyword>
<dbReference type="Proteomes" id="UP001237642">
    <property type="component" value="Unassembled WGS sequence"/>
</dbReference>
<sequence>MVLNPAILSCKSVHILHFGSESRIPTKPFKVPVFKTSSIFKYQTSYDSSVLGPSASRIALRQFGCRFFRVSAGTGGGSGGGCSGGSGDGNSGDGDGCGDGEKKWSLISW</sequence>
<reference evidence="2" key="1">
    <citation type="submission" date="2023-02" db="EMBL/GenBank/DDBJ databases">
        <title>Genome of toxic invasive species Heracleum sosnowskyi carries increased number of genes despite the absence of recent whole-genome duplications.</title>
        <authorList>
            <person name="Schelkunov M."/>
            <person name="Shtratnikova V."/>
            <person name="Makarenko M."/>
            <person name="Klepikova A."/>
            <person name="Omelchenko D."/>
            <person name="Novikova G."/>
            <person name="Obukhova E."/>
            <person name="Bogdanov V."/>
            <person name="Penin A."/>
            <person name="Logacheva M."/>
        </authorList>
    </citation>
    <scope>NUCLEOTIDE SEQUENCE</scope>
    <source>
        <strain evidence="2">Hsosn_3</strain>
        <tissue evidence="2">Leaf</tissue>
    </source>
</reference>
<feature type="compositionally biased region" description="Gly residues" evidence="1">
    <location>
        <begin position="75"/>
        <end position="97"/>
    </location>
</feature>